<evidence type="ECO:0000259" key="3">
    <source>
        <dbReference type="Pfam" id="PF00296"/>
    </source>
</evidence>
<name>A0A9E7BYN1_9ACTN</name>
<dbReference type="PANTHER" id="PTHR30137">
    <property type="entry name" value="LUCIFERASE-LIKE MONOOXYGENASE"/>
    <property type="match status" value="1"/>
</dbReference>
<dbReference type="PANTHER" id="PTHR30137:SF8">
    <property type="entry name" value="BLR5498 PROTEIN"/>
    <property type="match status" value="1"/>
</dbReference>
<gene>
    <name evidence="4" type="ORF">DSM104329_00818</name>
</gene>
<proteinExistence type="predicted"/>
<dbReference type="Gene3D" id="3.20.20.30">
    <property type="entry name" value="Luciferase-like domain"/>
    <property type="match status" value="1"/>
</dbReference>
<dbReference type="InterPro" id="IPR050766">
    <property type="entry name" value="Bact_Lucif_Oxidored"/>
</dbReference>
<dbReference type="Pfam" id="PF00296">
    <property type="entry name" value="Bac_luciferase"/>
    <property type="match status" value="1"/>
</dbReference>
<reference evidence="4" key="1">
    <citation type="journal article" date="2022" name="Int. J. Syst. Evol. Microbiol.">
        <title>Pseudomonas aegrilactucae sp. nov. and Pseudomonas morbosilactucae sp. nov., pathogens causing bacterial rot of lettuce in Japan.</title>
        <authorList>
            <person name="Sawada H."/>
            <person name="Fujikawa T."/>
            <person name="Satou M."/>
        </authorList>
    </citation>
    <scope>NUCLEOTIDE SEQUENCE</scope>
    <source>
        <strain evidence="4">0166_1</strain>
    </source>
</reference>
<dbReference type="Proteomes" id="UP001162834">
    <property type="component" value="Chromosome"/>
</dbReference>
<dbReference type="InterPro" id="IPR011251">
    <property type="entry name" value="Luciferase-like_dom"/>
</dbReference>
<keyword evidence="1" id="KW-0560">Oxidoreductase</keyword>
<evidence type="ECO:0000313" key="4">
    <source>
        <dbReference type="EMBL" id="UGS34440.1"/>
    </source>
</evidence>
<keyword evidence="2" id="KW-0503">Monooxygenase</keyword>
<dbReference type="InterPro" id="IPR036661">
    <property type="entry name" value="Luciferase-like_sf"/>
</dbReference>
<evidence type="ECO:0000256" key="2">
    <source>
        <dbReference type="ARBA" id="ARBA00023033"/>
    </source>
</evidence>
<dbReference type="SUPFAM" id="SSF51679">
    <property type="entry name" value="Bacterial luciferase-like"/>
    <property type="match status" value="1"/>
</dbReference>
<dbReference type="GO" id="GO:0016705">
    <property type="term" value="F:oxidoreductase activity, acting on paired donors, with incorporation or reduction of molecular oxygen"/>
    <property type="evidence" value="ECO:0007669"/>
    <property type="project" value="InterPro"/>
</dbReference>
<dbReference type="KEGG" id="sbae:DSM104329_00818"/>
<dbReference type="AlphaFoldDB" id="A0A9E7BYN1"/>
<organism evidence="4 5">
    <name type="scientific">Capillimicrobium parvum</name>
    <dbReference type="NCBI Taxonomy" id="2884022"/>
    <lineage>
        <taxon>Bacteria</taxon>
        <taxon>Bacillati</taxon>
        <taxon>Actinomycetota</taxon>
        <taxon>Thermoleophilia</taxon>
        <taxon>Solirubrobacterales</taxon>
        <taxon>Capillimicrobiaceae</taxon>
        <taxon>Capillimicrobium</taxon>
    </lineage>
</organism>
<dbReference type="RefSeq" id="WP_259314114.1">
    <property type="nucleotide sequence ID" value="NZ_CP087164.1"/>
</dbReference>
<evidence type="ECO:0000256" key="1">
    <source>
        <dbReference type="ARBA" id="ARBA00023002"/>
    </source>
</evidence>
<keyword evidence="5" id="KW-1185">Reference proteome</keyword>
<dbReference type="GO" id="GO:0004497">
    <property type="term" value="F:monooxygenase activity"/>
    <property type="evidence" value="ECO:0007669"/>
    <property type="project" value="UniProtKB-KW"/>
</dbReference>
<evidence type="ECO:0000313" key="5">
    <source>
        <dbReference type="Proteomes" id="UP001162834"/>
    </source>
</evidence>
<sequence length="466" mass="52006">MIEIGIFDTGALDLPFKEGADGIRVTDGTLKDVQAATAEMMKASIRRMVLADQLGYDIYWLVEHHFNIEGMEISPNPLQVQSAAAMLTNRIRLGQLANIVTWHHPLRLAEQVALLDVLSGGRVECGLGRGYQPRETEVFGQSLGSTTQDQERNRSFFDEAFTIVKKAWTEQSFSHHGEFFSVPPTWAKWNHSQTIAQLGREGFPDLEDVLDIGPPDLYSGGMPVVATTTRLKQLSVLPQPVQKPYPPLWEGITSNRSCQWAARNGVNGNFFYESAAKIREKIGIYMEEAAKHDWPDRLGRGEFKPGWDGERRRGLIASRVIHVQEGSVGNLKKAGEGEMALWDFYSPFGFSGVLGDPGEPFDPTIPITPDLLRERDVIFQGSKQRVLEGILKLREDAYGGGDMCLNLRFESAGMSHEEVEEQYWFFAEEILPELRRECGGGPEHPVVEQSYAPLLADRLASEASVA</sequence>
<feature type="domain" description="Luciferase-like" evidence="3">
    <location>
        <begin position="40"/>
        <end position="292"/>
    </location>
</feature>
<dbReference type="GO" id="GO:0005829">
    <property type="term" value="C:cytosol"/>
    <property type="evidence" value="ECO:0007669"/>
    <property type="project" value="TreeGrafter"/>
</dbReference>
<dbReference type="EMBL" id="CP087164">
    <property type="protein sequence ID" value="UGS34440.1"/>
    <property type="molecule type" value="Genomic_DNA"/>
</dbReference>
<accession>A0A9E7BYN1</accession>
<protein>
    <recommendedName>
        <fullName evidence="3">Luciferase-like domain-containing protein</fullName>
    </recommendedName>
</protein>